<evidence type="ECO:0000313" key="6">
    <source>
        <dbReference type="Proteomes" id="UP000076632"/>
    </source>
</evidence>
<dbReference type="AlphaFoldDB" id="A0A164ZQG5"/>
<organism evidence="5 6">
    <name type="scientific">Xylona heveae (strain CBS 132557 / TC161)</name>
    <dbReference type="NCBI Taxonomy" id="1328760"/>
    <lineage>
        <taxon>Eukaryota</taxon>
        <taxon>Fungi</taxon>
        <taxon>Dikarya</taxon>
        <taxon>Ascomycota</taxon>
        <taxon>Pezizomycotina</taxon>
        <taxon>Xylonomycetes</taxon>
        <taxon>Xylonales</taxon>
        <taxon>Xylonaceae</taxon>
        <taxon>Xylona</taxon>
    </lineage>
</organism>
<dbReference type="EMBL" id="KV407466">
    <property type="protein sequence ID" value="KZF19379.1"/>
    <property type="molecule type" value="Genomic_DNA"/>
</dbReference>
<accession>A0A164ZQG5</accession>
<evidence type="ECO:0000256" key="1">
    <source>
        <dbReference type="ARBA" id="ARBA00004123"/>
    </source>
</evidence>
<dbReference type="Proteomes" id="UP000076632">
    <property type="component" value="Unassembled WGS sequence"/>
</dbReference>
<dbReference type="GO" id="GO:0008623">
    <property type="term" value="C:CHRAC"/>
    <property type="evidence" value="ECO:0007669"/>
    <property type="project" value="TreeGrafter"/>
</dbReference>
<protein>
    <submittedName>
        <fullName evidence="5">Histone-fold-containing protein</fullName>
    </submittedName>
</protein>
<reference evidence="5 6" key="1">
    <citation type="journal article" date="2016" name="Fungal Biol.">
        <title>The genome of Xylona heveae provides a window into fungal endophytism.</title>
        <authorList>
            <person name="Gazis R."/>
            <person name="Kuo A."/>
            <person name="Riley R."/>
            <person name="LaButti K."/>
            <person name="Lipzen A."/>
            <person name="Lin J."/>
            <person name="Amirebrahimi M."/>
            <person name="Hesse C.N."/>
            <person name="Spatafora J.W."/>
            <person name="Henrissat B."/>
            <person name="Hainaut M."/>
            <person name="Grigoriev I.V."/>
            <person name="Hibbett D.S."/>
        </authorList>
    </citation>
    <scope>NUCLEOTIDE SEQUENCE [LARGE SCALE GENOMIC DNA]</scope>
    <source>
        <strain evidence="5 6">TC161</strain>
    </source>
</reference>
<dbReference type="Gene3D" id="1.10.20.10">
    <property type="entry name" value="Histone, subunit A"/>
    <property type="match status" value="1"/>
</dbReference>
<dbReference type="Pfam" id="PF00808">
    <property type="entry name" value="CBFD_NFYB_HMF"/>
    <property type="match status" value="1"/>
</dbReference>
<comment type="subcellular location">
    <subcellularLocation>
        <location evidence="1">Nucleus</location>
    </subcellularLocation>
</comment>
<gene>
    <name evidence="5" type="ORF">L228DRAFT_285806</name>
</gene>
<evidence type="ECO:0000256" key="2">
    <source>
        <dbReference type="ARBA" id="ARBA00023242"/>
    </source>
</evidence>
<feature type="compositionally biased region" description="Basic and acidic residues" evidence="3">
    <location>
        <begin position="155"/>
        <end position="165"/>
    </location>
</feature>
<name>A0A164ZQG5_XYLHT</name>
<keyword evidence="2" id="KW-0539">Nucleus</keyword>
<keyword evidence="6" id="KW-1185">Reference proteome</keyword>
<dbReference type="GeneID" id="28901518"/>
<dbReference type="PANTHER" id="PTHR10252:SF54">
    <property type="entry name" value="CHROMATIN ACCESSIBILITY COMPLEX PROTEIN 1"/>
    <property type="match status" value="1"/>
</dbReference>
<evidence type="ECO:0000259" key="4">
    <source>
        <dbReference type="Pfam" id="PF00808"/>
    </source>
</evidence>
<dbReference type="PANTHER" id="PTHR10252">
    <property type="entry name" value="HISTONE-LIKE TRANSCRIPTION FACTOR CCAAT-RELATED"/>
    <property type="match status" value="1"/>
</dbReference>
<dbReference type="InterPro" id="IPR003958">
    <property type="entry name" value="CBFA_NFYB_domain"/>
</dbReference>
<evidence type="ECO:0000256" key="3">
    <source>
        <dbReference type="SAM" id="MobiDB-lite"/>
    </source>
</evidence>
<dbReference type="RefSeq" id="XP_018184934.1">
    <property type="nucleotide sequence ID" value="XM_018336381.1"/>
</dbReference>
<dbReference type="STRING" id="1328760.A0A164ZQG5"/>
<dbReference type="InParanoid" id="A0A164ZQG5"/>
<feature type="region of interest" description="Disordered" evidence="3">
    <location>
        <begin position="138"/>
        <end position="181"/>
    </location>
</feature>
<dbReference type="CDD" id="cd23645">
    <property type="entry name" value="HFD_Dpb3-like"/>
    <property type="match status" value="1"/>
</dbReference>
<dbReference type="InterPro" id="IPR050568">
    <property type="entry name" value="Transcr_DNA_Rep_Reg"/>
</dbReference>
<sequence>MSNKNLATSSSEEVTGQVSLPLARIKRIIHVDDDIHNCSNNAAFTITIATQMFIQYLAEQAHNVVKSERKPRRNIQYKDIANAVARIDNLEFLSDVVPKTIPYKQLKEKKFDPSNGNISESSQAALDRSQVGRLGLDGAGYEESVDSDATIPQRDNMKMEIRGSRESGILASNPDEDAMVE</sequence>
<evidence type="ECO:0000313" key="5">
    <source>
        <dbReference type="EMBL" id="KZF19379.1"/>
    </source>
</evidence>
<dbReference type="InterPro" id="IPR009072">
    <property type="entry name" value="Histone-fold"/>
</dbReference>
<feature type="domain" description="Transcription factor CBF/NF-Y/archaeal histone" evidence="4">
    <location>
        <begin position="19"/>
        <end position="84"/>
    </location>
</feature>
<dbReference type="GO" id="GO:0006261">
    <property type="term" value="P:DNA-templated DNA replication"/>
    <property type="evidence" value="ECO:0007669"/>
    <property type="project" value="TreeGrafter"/>
</dbReference>
<dbReference type="SUPFAM" id="SSF47113">
    <property type="entry name" value="Histone-fold"/>
    <property type="match status" value="1"/>
</dbReference>
<dbReference type="OrthoDB" id="636685at2759"/>
<dbReference type="GO" id="GO:0046982">
    <property type="term" value="F:protein heterodimerization activity"/>
    <property type="evidence" value="ECO:0007669"/>
    <property type="project" value="InterPro"/>
</dbReference>
<proteinExistence type="predicted"/>